<proteinExistence type="predicted"/>
<dbReference type="AlphaFoldDB" id="A0A645I7Q2"/>
<comment type="caution">
    <text evidence="1">The sequence shown here is derived from an EMBL/GenBank/DDBJ whole genome shotgun (WGS) entry which is preliminary data.</text>
</comment>
<name>A0A645I7Q2_9ZZZZ</name>
<reference evidence="1" key="1">
    <citation type="submission" date="2019-08" db="EMBL/GenBank/DDBJ databases">
        <authorList>
            <person name="Kucharzyk K."/>
            <person name="Murdoch R.W."/>
            <person name="Higgins S."/>
            <person name="Loffler F."/>
        </authorList>
    </citation>
    <scope>NUCLEOTIDE SEQUENCE</scope>
</reference>
<protein>
    <submittedName>
        <fullName evidence="1">Uncharacterized protein</fullName>
    </submittedName>
</protein>
<accession>A0A645I7Q2</accession>
<sequence length="50" mass="5755">MQFQSSRCYQQSKGASLVDFVSAFIQSEEIDSDIIDSLEELLNKKRKDLN</sequence>
<gene>
    <name evidence="1" type="ORF">SDC9_194953</name>
</gene>
<dbReference type="EMBL" id="VSSQ01108779">
    <property type="protein sequence ID" value="MPN47351.1"/>
    <property type="molecule type" value="Genomic_DNA"/>
</dbReference>
<evidence type="ECO:0000313" key="1">
    <source>
        <dbReference type="EMBL" id="MPN47351.1"/>
    </source>
</evidence>
<organism evidence="1">
    <name type="scientific">bioreactor metagenome</name>
    <dbReference type="NCBI Taxonomy" id="1076179"/>
    <lineage>
        <taxon>unclassified sequences</taxon>
        <taxon>metagenomes</taxon>
        <taxon>ecological metagenomes</taxon>
    </lineage>
</organism>